<dbReference type="STRING" id="83683.B1745_05970"/>
<dbReference type="EMBL" id="ADNY01000037">
    <property type="protein sequence ID" value="EFG55355.1"/>
    <property type="molecule type" value="Genomic_DNA"/>
</dbReference>
<feature type="domain" description="Alpha/beta hydrolase fold-3" evidence="2">
    <location>
        <begin position="33"/>
        <end position="242"/>
    </location>
</feature>
<evidence type="ECO:0000313" key="4">
    <source>
        <dbReference type="Proteomes" id="UP000004069"/>
    </source>
</evidence>
<dbReference type="RefSeq" id="WP_006352155.1">
    <property type="nucleotide sequence ID" value="NZ_ADNY01000037.1"/>
</dbReference>
<evidence type="ECO:0000313" key="3">
    <source>
        <dbReference type="EMBL" id="EFG55355.1"/>
    </source>
</evidence>
<sequence>MAIIKNDIVYDQDKNLSTDIYFPNDTTSNTKILIFWHGGGWFRGNKNSVKPLAVNLANAGFVTFVPEYSLAPAHLFPAAHQDAIHFVNWLLNSEYTDPDDQKNIVQIGASVGGTMALQVAGQYGFPTVTWSAPVDFSHWIKNHETVKASPDAKNDFAYTDPAQIHNSFYKYFVTTYAGGKQEAILQKMDAAAYDFSNLSSLMMINSADELTPLDSVLNFIKFLAKHDHEVELLVIKGQRHAMDYGKDYLDESLDYLRQRIKRQK</sequence>
<accession>D4YTZ3</accession>
<dbReference type="PATRIC" id="fig|585524.9.peg.1151"/>
<evidence type="ECO:0000259" key="2">
    <source>
        <dbReference type="Pfam" id="PF07859"/>
    </source>
</evidence>
<dbReference type="InterPro" id="IPR013094">
    <property type="entry name" value="AB_hydrolase_3"/>
</dbReference>
<dbReference type="Proteomes" id="UP000004069">
    <property type="component" value="Unassembled WGS sequence"/>
</dbReference>
<dbReference type="eggNOG" id="COG0657">
    <property type="taxonomic scope" value="Bacteria"/>
</dbReference>
<dbReference type="OrthoDB" id="9815425at2"/>
<keyword evidence="4" id="KW-1185">Reference proteome</keyword>
<reference evidence="3 4" key="1">
    <citation type="submission" date="2010-04" db="EMBL/GenBank/DDBJ databases">
        <authorList>
            <person name="Muzny D."/>
            <person name="Qin X."/>
            <person name="Deng J."/>
            <person name="Jiang H."/>
            <person name="Liu Y."/>
            <person name="Qu J."/>
            <person name="Song X.-Z."/>
            <person name="Zhang L."/>
            <person name="Thornton R."/>
            <person name="Coyle M."/>
            <person name="Francisco L."/>
            <person name="Jackson L."/>
            <person name="Javaid M."/>
            <person name="Korchina V."/>
            <person name="Kovar C."/>
            <person name="Mata R."/>
            <person name="Mathew T."/>
            <person name="Ngo R."/>
            <person name="Nguyen L."/>
            <person name="Nguyen N."/>
            <person name="Okwuonu G."/>
            <person name="Ongeri F."/>
            <person name="Pham C."/>
            <person name="Simmons D."/>
            <person name="Wilczek-Boney K."/>
            <person name="Hale W."/>
            <person name="Jakkamsetti A."/>
            <person name="Pham P."/>
            <person name="Ruth R."/>
            <person name="San Lucas F."/>
            <person name="Warren J."/>
            <person name="Zhang J."/>
            <person name="Zhao Z."/>
            <person name="Zhou C."/>
            <person name="Zhu D."/>
            <person name="Lee S."/>
            <person name="Bess C."/>
            <person name="Blankenburg K."/>
            <person name="Forbes L."/>
            <person name="Fu Q."/>
            <person name="Gubbala S."/>
            <person name="Hirani K."/>
            <person name="Jayaseelan J.C."/>
            <person name="Lara F."/>
            <person name="Munidasa M."/>
            <person name="Palculict T."/>
            <person name="Patil S."/>
            <person name="Pu L.-L."/>
            <person name="Saada N."/>
            <person name="Tang L."/>
            <person name="Weissenberger G."/>
            <person name="Zhu Y."/>
            <person name="Hemphill L."/>
            <person name="Shang Y."/>
            <person name="Youmans B."/>
            <person name="Ayvaz T."/>
            <person name="Ross M."/>
            <person name="Santibanez J."/>
            <person name="Aqrawi P."/>
            <person name="Gross S."/>
            <person name="Joshi V."/>
            <person name="Fowler G."/>
            <person name="Nazareth L."/>
            <person name="Reid J."/>
            <person name="Worley K."/>
            <person name="Petrosino J."/>
            <person name="Highlander S."/>
            <person name="Gibbs R."/>
        </authorList>
    </citation>
    <scope>NUCLEOTIDE SEQUENCE [LARGE SCALE GENOMIC DNA]</scope>
    <source>
        <strain evidence="3 4">DSM 11664</strain>
    </source>
</reference>
<dbReference type="InterPro" id="IPR029058">
    <property type="entry name" value="AB_hydrolase_fold"/>
</dbReference>
<dbReference type="PANTHER" id="PTHR48081">
    <property type="entry name" value="AB HYDROLASE SUPERFAMILY PROTEIN C4A8.06C"/>
    <property type="match status" value="1"/>
</dbReference>
<keyword evidence="1" id="KW-0378">Hydrolase</keyword>
<protein>
    <recommendedName>
        <fullName evidence="2">Alpha/beta hydrolase fold-3 domain-containing protein</fullName>
    </recommendedName>
</protein>
<evidence type="ECO:0000256" key="1">
    <source>
        <dbReference type="ARBA" id="ARBA00022801"/>
    </source>
</evidence>
<name>D4YTZ3_9LACO</name>
<dbReference type="InterPro" id="IPR050300">
    <property type="entry name" value="GDXG_lipolytic_enzyme"/>
</dbReference>
<organism evidence="3 4">
    <name type="scientific">Lactobacillus amylolyticus DSM 11664</name>
    <dbReference type="NCBI Taxonomy" id="585524"/>
    <lineage>
        <taxon>Bacteria</taxon>
        <taxon>Bacillati</taxon>
        <taxon>Bacillota</taxon>
        <taxon>Bacilli</taxon>
        <taxon>Lactobacillales</taxon>
        <taxon>Lactobacillaceae</taxon>
        <taxon>Lactobacillus</taxon>
    </lineage>
</organism>
<dbReference type="SUPFAM" id="SSF53474">
    <property type="entry name" value="alpha/beta-Hydrolases"/>
    <property type="match status" value="1"/>
</dbReference>
<dbReference type="Pfam" id="PF07859">
    <property type="entry name" value="Abhydrolase_3"/>
    <property type="match status" value="1"/>
</dbReference>
<dbReference type="GO" id="GO:0016787">
    <property type="term" value="F:hydrolase activity"/>
    <property type="evidence" value="ECO:0007669"/>
    <property type="project" value="UniProtKB-KW"/>
</dbReference>
<proteinExistence type="predicted"/>
<gene>
    <name evidence="3" type="ORF">HMPREF0493_1004</name>
</gene>
<comment type="caution">
    <text evidence="3">The sequence shown here is derived from an EMBL/GenBank/DDBJ whole genome shotgun (WGS) entry which is preliminary data.</text>
</comment>
<dbReference type="Gene3D" id="3.40.50.1820">
    <property type="entry name" value="alpha/beta hydrolase"/>
    <property type="match status" value="1"/>
</dbReference>
<dbReference type="AlphaFoldDB" id="D4YTZ3"/>